<evidence type="ECO:0000256" key="1">
    <source>
        <dbReference type="SAM" id="MobiDB-lite"/>
    </source>
</evidence>
<feature type="region of interest" description="Disordered" evidence="1">
    <location>
        <begin position="1"/>
        <end position="27"/>
    </location>
</feature>
<sequence>MSDLAKKDNIESKIPSQEAKKEYAKTKIEASNEISISKDSKKIGKM</sequence>
<gene>
    <name evidence="2" type="ORF">HLQ16_22915</name>
</gene>
<reference evidence="2 3" key="1">
    <citation type="submission" date="2020-05" db="EMBL/GenBank/DDBJ databases">
        <title>Complete genome of Clostridium estertheticum subspecies estertheticum, isolated from Vacuum packed lamb meat from New Zealand imported to Switzerland.</title>
        <authorList>
            <person name="Wambui J."/>
            <person name="Stevens M.J.A."/>
            <person name="Stephan R."/>
        </authorList>
    </citation>
    <scope>NUCLEOTIDE SEQUENCE [LARGE SCALE GENOMIC DNA]</scope>
    <source>
        <strain evidence="2 3">CEST001</strain>
    </source>
</reference>
<dbReference type="AlphaFoldDB" id="A0A7Y3T0E2"/>
<dbReference type="RefSeq" id="WP_171299270.1">
    <property type="nucleotide sequence ID" value="NZ_CP087098.1"/>
</dbReference>
<name>A0A7Y3T0E2_9CLOT</name>
<feature type="compositionally biased region" description="Basic and acidic residues" evidence="1">
    <location>
        <begin position="1"/>
        <end position="11"/>
    </location>
</feature>
<accession>A0A7Y3T0E2</accession>
<dbReference type="Proteomes" id="UP000531659">
    <property type="component" value="Unassembled WGS sequence"/>
</dbReference>
<protein>
    <submittedName>
        <fullName evidence="2">Small, acid-soluble spore protein, alpha/beta type</fullName>
    </submittedName>
</protein>
<organism evidence="2 3">
    <name type="scientific">Clostridium estertheticum</name>
    <dbReference type="NCBI Taxonomy" id="238834"/>
    <lineage>
        <taxon>Bacteria</taxon>
        <taxon>Bacillati</taxon>
        <taxon>Bacillota</taxon>
        <taxon>Clostridia</taxon>
        <taxon>Eubacteriales</taxon>
        <taxon>Clostridiaceae</taxon>
        <taxon>Clostridium</taxon>
    </lineage>
</organism>
<proteinExistence type="predicted"/>
<evidence type="ECO:0000313" key="3">
    <source>
        <dbReference type="Proteomes" id="UP000531659"/>
    </source>
</evidence>
<comment type="caution">
    <text evidence="2">The sequence shown here is derived from an EMBL/GenBank/DDBJ whole genome shotgun (WGS) entry which is preliminary data.</text>
</comment>
<feature type="compositionally biased region" description="Basic and acidic residues" evidence="1">
    <location>
        <begin position="18"/>
        <end position="27"/>
    </location>
</feature>
<evidence type="ECO:0000313" key="2">
    <source>
        <dbReference type="EMBL" id="NNU78740.1"/>
    </source>
</evidence>
<dbReference type="EMBL" id="JABEYB010000033">
    <property type="protein sequence ID" value="NNU78740.1"/>
    <property type="molecule type" value="Genomic_DNA"/>
</dbReference>